<dbReference type="EC" id="1.1.1.47" evidence="3"/>
<evidence type="ECO:0000313" key="3">
    <source>
        <dbReference type="EMBL" id="QFU77186.1"/>
    </source>
</evidence>
<name>A0A5P9NNW7_9GAMM</name>
<dbReference type="PANTHER" id="PTHR42760">
    <property type="entry name" value="SHORT-CHAIN DEHYDROGENASES/REDUCTASES FAMILY MEMBER"/>
    <property type="match status" value="1"/>
</dbReference>
<proteinExistence type="inferred from homology"/>
<reference evidence="3 4" key="1">
    <citation type="submission" date="2019-02" db="EMBL/GenBank/DDBJ databases">
        <authorList>
            <person name="Li S.-H."/>
        </authorList>
    </citation>
    <scope>NUCLEOTIDE SEQUENCE [LARGE SCALE GENOMIC DNA]</scope>
    <source>
        <strain evidence="3 4">IMCC14385</strain>
    </source>
</reference>
<protein>
    <submittedName>
        <fullName evidence="3">Glucose 1-dehydrogenase</fullName>
        <ecNumber evidence="3">1.1.1.47</ecNumber>
    </submittedName>
</protein>
<dbReference type="PANTHER" id="PTHR42760:SF133">
    <property type="entry name" value="3-OXOACYL-[ACYL-CARRIER-PROTEIN] REDUCTASE"/>
    <property type="match status" value="1"/>
</dbReference>
<dbReference type="CDD" id="cd05233">
    <property type="entry name" value="SDR_c"/>
    <property type="match status" value="1"/>
</dbReference>
<comment type="similarity">
    <text evidence="1">Belongs to the short-chain dehydrogenases/reductases (SDR) family.</text>
</comment>
<evidence type="ECO:0000313" key="4">
    <source>
        <dbReference type="Proteomes" id="UP000326287"/>
    </source>
</evidence>
<accession>A0A5P9NNW7</accession>
<dbReference type="SUPFAM" id="SSF51735">
    <property type="entry name" value="NAD(P)-binding Rossmann-fold domains"/>
    <property type="match status" value="1"/>
</dbReference>
<evidence type="ECO:0000256" key="1">
    <source>
        <dbReference type="ARBA" id="ARBA00006484"/>
    </source>
</evidence>
<dbReference type="PRINTS" id="PR00081">
    <property type="entry name" value="GDHRDH"/>
</dbReference>
<dbReference type="Gene3D" id="3.40.50.720">
    <property type="entry name" value="NAD(P)-binding Rossmann-like Domain"/>
    <property type="match status" value="1"/>
</dbReference>
<dbReference type="OrthoDB" id="9786435at2"/>
<dbReference type="RefSeq" id="WP_153240331.1">
    <property type="nucleotide sequence ID" value="NZ_CP036422.1"/>
</dbReference>
<organism evidence="3 4">
    <name type="scientific">Halioglobus maricola</name>
    <dbReference type="NCBI Taxonomy" id="2601894"/>
    <lineage>
        <taxon>Bacteria</taxon>
        <taxon>Pseudomonadati</taxon>
        <taxon>Pseudomonadota</taxon>
        <taxon>Gammaproteobacteria</taxon>
        <taxon>Cellvibrionales</taxon>
        <taxon>Halieaceae</taxon>
        <taxon>Halioglobus</taxon>
    </lineage>
</organism>
<dbReference type="FunFam" id="3.40.50.720:FF:000084">
    <property type="entry name" value="Short-chain dehydrogenase reductase"/>
    <property type="match status" value="1"/>
</dbReference>
<dbReference type="InterPro" id="IPR036291">
    <property type="entry name" value="NAD(P)-bd_dom_sf"/>
</dbReference>
<dbReference type="PRINTS" id="PR00080">
    <property type="entry name" value="SDRFAMILY"/>
</dbReference>
<dbReference type="InterPro" id="IPR002347">
    <property type="entry name" value="SDR_fam"/>
</dbReference>
<sequence>MKRLENKVAIVTGGASGIGAAIAEAMANEGARVCVADLSLEACDQVAAKVGNNACGCALDVTDQASIDAAVAFVEQQFGQIDILVNSAGVFGMQPIIEITAEEFDRIVGINTRGLLFMTQAVIKSMLVANNGGSIINIVSGAGRKASPGAAVYSLSKAAAISLTQCATQEYAQQNIRVNAIAPGTTETPMWNHVREQFQGMYGVSPDDAITAATPAARLGTPADFVGAAVYLASDESSFMLGQTMSIDGGYFIG</sequence>
<dbReference type="EMBL" id="CP036422">
    <property type="protein sequence ID" value="QFU77186.1"/>
    <property type="molecule type" value="Genomic_DNA"/>
</dbReference>
<dbReference type="GO" id="GO:0048038">
    <property type="term" value="F:quinone binding"/>
    <property type="evidence" value="ECO:0007669"/>
    <property type="project" value="TreeGrafter"/>
</dbReference>
<dbReference type="NCBIfam" id="NF005559">
    <property type="entry name" value="PRK07231.1"/>
    <property type="match status" value="1"/>
</dbReference>
<dbReference type="Pfam" id="PF13561">
    <property type="entry name" value="adh_short_C2"/>
    <property type="match status" value="1"/>
</dbReference>
<evidence type="ECO:0000256" key="2">
    <source>
        <dbReference type="ARBA" id="ARBA00023002"/>
    </source>
</evidence>
<dbReference type="GO" id="GO:0006633">
    <property type="term" value="P:fatty acid biosynthetic process"/>
    <property type="evidence" value="ECO:0007669"/>
    <property type="project" value="TreeGrafter"/>
</dbReference>
<dbReference type="GO" id="GO:0047936">
    <property type="term" value="F:glucose 1-dehydrogenase [NAD(P)+] activity"/>
    <property type="evidence" value="ECO:0007669"/>
    <property type="project" value="UniProtKB-EC"/>
</dbReference>
<keyword evidence="2 3" id="KW-0560">Oxidoreductase</keyword>
<gene>
    <name evidence="3" type="ORF">EY643_16825</name>
</gene>
<dbReference type="KEGG" id="halc:EY643_16825"/>
<keyword evidence="4" id="KW-1185">Reference proteome</keyword>
<dbReference type="AlphaFoldDB" id="A0A5P9NNW7"/>
<dbReference type="Proteomes" id="UP000326287">
    <property type="component" value="Chromosome"/>
</dbReference>